<feature type="transmembrane region" description="Helical" evidence="7">
    <location>
        <begin position="123"/>
        <end position="143"/>
    </location>
</feature>
<keyword evidence="6 7" id="KW-0472">Membrane</keyword>
<feature type="transmembrane region" description="Helical" evidence="7">
    <location>
        <begin position="90"/>
        <end position="111"/>
    </location>
</feature>
<dbReference type="AlphaFoldDB" id="A0A2K2UCQ3"/>
<dbReference type="PANTHER" id="PTHR34856">
    <property type="entry name" value="PROTEIN NRFD"/>
    <property type="match status" value="1"/>
</dbReference>
<keyword evidence="5 7" id="KW-1133">Transmembrane helix</keyword>
<evidence type="ECO:0000256" key="5">
    <source>
        <dbReference type="ARBA" id="ARBA00022989"/>
    </source>
</evidence>
<dbReference type="RefSeq" id="WP_103264780.1">
    <property type="nucleotide sequence ID" value="NZ_CABMLE010000004.1"/>
</dbReference>
<evidence type="ECO:0000256" key="3">
    <source>
        <dbReference type="ARBA" id="ARBA00022475"/>
    </source>
</evidence>
<keyword evidence="9" id="KW-1185">Reference proteome</keyword>
<name>A0A2K2UCQ3_9ACTN</name>
<keyword evidence="4 7" id="KW-0812">Transmembrane</keyword>
<accession>A0A2K2UCQ3</accession>
<feature type="transmembrane region" description="Helical" evidence="7">
    <location>
        <begin position="51"/>
        <end position="70"/>
    </location>
</feature>
<dbReference type="InterPro" id="IPR052049">
    <property type="entry name" value="Electron_transfer_protein"/>
</dbReference>
<organism evidence="8 9">
    <name type="scientific">Enteroscipio rubneri</name>
    <dbReference type="NCBI Taxonomy" id="2070686"/>
    <lineage>
        <taxon>Bacteria</taxon>
        <taxon>Bacillati</taxon>
        <taxon>Actinomycetota</taxon>
        <taxon>Coriobacteriia</taxon>
        <taxon>Eggerthellales</taxon>
        <taxon>Eggerthellaceae</taxon>
        <taxon>Enteroscipio</taxon>
    </lineage>
</organism>
<proteinExistence type="inferred from homology"/>
<protein>
    <submittedName>
        <fullName evidence="8">Polysulfide reductase</fullName>
    </submittedName>
</protein>
<gene>
    <name evidence="8" type="ORF">C2L71_05535</name>
</gene>
<evidence type="ECO:0000256" key="2">
    <source>
        <dbReference type="ARBA" id="ARBA00008929"/>
    </source>
</evidence>
<comment type="similarity">
    <text evidence="2">Belongs to the NrfD family.</text>
</comment>
<keyword evidence="3" id="KW-1003">Cell membrane</keyword>
<evidence type="ECO:0000313" key="9">
    <source>
        <dbReference type="Proteomes" id="UP000236197"/>
    </source>
</evidence>
<dbReference type="GO" id="GO:0005886">
    <property type="term" value="C:plasma membrane"/>
    <property type="evidence" value="ECO:0007669"/>
    <property type="project" value="UniProtKB-SubCell"/>
</dbReference>
<evidence type="ECO:0000256" key="6">
    <source>
        <dbReference type="ARBA" id="ARBA00023136"/>
    </source>
</evidence>
<evidence type="ECO:0000256" key="4">
    <source>
        <dbReference type="ARBA" id="ARBA00022692"/>
    </source>
</evidence>
<feature type="transmembrane region" description="Helical" evidence="7">
    <location>
        <begin position="155"/>
        <end position="186"/>
    </location>
</feature>
<sequence length="290" mass="30979">MIGALVIFYLFLGGCGAGVLGATSAWSLAFHRSLDRTLSQTRAFESLMTRCYVAGFAMLCVAALCLLLDLGRPEFAYLLFTQPTTSVLSFGSYTLLASLIVGGFLVVANLFYVPFVHARARKIAEVACIVASVCLMTYTGVYVACMEAVALWNNIAIPVLFALSSASSGLSVMFIAAPFVCDWWLLDRWIAGLHRVHLAVLALELVALAAFVLAAFLSPSASESLRMLLGGEVFGGWFLVVVVGMGVLAPLSVETLMAVSGRSFKLLPVDVLCILGGLALRFCVIWSGTH</sequence>
<feature type="transmembrane region" description="Helical" evidence="7">
    <location>
        <begin position="198"/>
        <end position="217"/>
    </location>
</feature>
<dbReference type="OrthoDB" id="3173463at2"/>
<dbReference type="PANTHER" id="PTHR34856:SF2">
    <property type="entry name" value="PROTEIN NRFD"/>
    <property type="match status" value="1"/>
</dbReference>
<dbReference type="Gene3D" id="1.20.1630.10">
    <property type="entry name" value="Formate dehydrogenase/DMSO reductase domain"/>
    <property type="match status" value="1"/>
</dbReference>
<reference evidence="9" key="1">
    <citation type="submission" date="2018-01" db="EMBL/GenBank/DDBJ databases">
        <title>Rubneribacter badeniensis gen. nov., sp. nov., and Colonibacter rubneri, gen. nov., sp. nov., WGS of new members of the Eggerthellaceae.</title>
        <authorList>
            <person name="Danylec N."/>
            <person name="Stoll D.A."/>
            <person name="Doetsch A."/>
            <person name="Kulling S.E."/>
            <person name="Huch M."/>
        </authorList>
    </citation>
    <scope>NUCLEOTIDE SEQUENCE [LARGE SCALE GENOMIC DNA]</scope>
    <source>
        <strain evidence="9">ResAG-96</strain>
    </source>
</reference>
<evidence type="ECO:0000256" key="7">
    <source>
        <dbReference type="SAM" id="Phobius"/>
    </source>
</evidence>
<dbReference type="EMBL" id="PPEK01000004">
    <property type="protein sequence ID" value="PNV67978.1"/>
    <property type="molecule type" value="Genomic_DNA"/>
</dbReference>
<dbReference type="Proteomes" id="UP000236197">
    <property type="component" value="Unassembled WGS sequence"/>
</dbReference>
<feature type="transmembrane region" description="Helical" evidence="7">
    <location>
        <begin position="266"/>
        <end position="287"/>
    </location>
</feature>
<feature type="transmembrane region" description="Helical" evidence="7">
    <location>
        <begin position="237"/>
        <end position="259"/>
    </location>
</feature>
<comment type="subcellular location">
    <subcellularLocation>
        <location evidence="1">Cell membrane</location>
        <topology evidence="1">Multi-pass membrane protein</topology>
    </subcellularLocation>
</comment>
<dbReference type="InterPro" id="IPR005614">
    <property type="entry name" value="NrfD-like"/>
</dbReference>
<feature type="transmembrane region" description="Helical" evidence="7">
    <location>
        <begin position="6"/>
        <end position="30"/>
    </location>
</feature>
<comment type="caution">
    <text evidence="8">The sequence shown here is derived from an EMBL/GenBank/DDBJ whole genome shotgun (WGS) entry which is preliminary data.</text>
</comment>
<evidence type="ECO:0000313" key="8">
    <source>
        <dbReference type="EMBL" id="PNV67978.1"/>
    </source>
</evidence>
<evidence type="ECO:0000256" key="1">
    <source>
        <dbReference type="ARBA" id="ARBA00004651"/>
    </source>
</evidence>
<dbReference type="Pfam" id="PF03916">
    <property type="entry name" value="NrfD"/>
    <property type="match status" value="1"/>
</dbReference>